<keyword evidence="1" id="KW-0472">Membrane</keyword>
<feature type="transmembrane region" description="Helical" evidence="1">
    <location>
        <begin position="69"/>
        <end position="87"/>
    </location>
</feature>
<comment type="caution">
    <text evidence="2">The sequence shown here is derived from an EMBL/GenBank/DDBJ whole genome shotgun (WGS) entry which is preliminary data.</text>
</comment>
<gene>
    <name evidence="2" type="ORF">A3J04_03165</name>
</gene>
<keyword evidence="1" id="KW-0812">Transmembrane</keyword>
<dbReference type="EMBL" id="MHNZ01000007">
    <property type="protein sequence ID" value="OGZ56793.1"/>
    <property type="molecule type" value="Genomic_DNA"/>
</dbReference>
<protein>
    <submittedName>
        <fullName evidence="2">Uncharacterized protein</fullName>
    </submittedName>
</protein>
<feature type="transmembrane region" description="Helical" evidence="1">
    <location>
        <begin position="99"/>
        <end position="123"/>
    </location>
</feature>
<evidence type="ECO:0000256" key="1">
    <source>
        <dbReference type="SAM" id="Phobius"/>
    </source>
</evidence>
<dbReference type="Proteomes" id="UP000177954">
    <property type="component" value="Unassembled WGS sequence"/>
</dbReference>
<accession>A0A1G2H2V3</accession>
<evidence type="ECO:0000313" key="2">
    <source>
        <dbReference type="EMBL" id="OGZ56793.1"/>
    </source>
</evidence>
<name>A0A1G2H2V3_9BACT</name>
<reference evidence="2 3" key="1">
    <citation type="journal article" date="2016" name="Nat. Commun.">
        <title>Thousands of microbial genomes shed light on interconnected biogeochemical processes in an aquifer system.</title>
        <authorList>
            <person name="Anantharaman K."/>
            <person name="Brown C.T."/>
            <person name="Hug L.A."/>
            <person name="Sharon I."/>
            <person name="Castelle C.J."/>
            <person name="Probst A.J."/>
            <person name="Thomas B.C."/>
            <person name="Singh A."/>
            <person name="Wilkins M.J."/>
            <person name="Karaoz U."/>
            <person name="Brodie E.L."/>
            <person name="Williams K.H."/>
            <person name="Hubbard S.S."/>
            <person name="Banfield J.F."/>
        </authorList>
    </citation>
    <scope>NUCLEOTIDE SEQUENCE [LARGE SCALE GENOMIC DNA]</scope>
</reference>
<feature type="transmembrane region" description="Helical" evidence="1">
    <location>
        <begin position="12"/>
        <end position="33"/>
    </location>
</feature>
<keyword evidence="1" id="KW-1133">Transmembrane helix</keyword>
<sequence>MERILRYYNFCAKWLLLLNVISIVVVAFFLILFGSALFDVTAANFVRVLSDNALFYFYSILLIKRTSEIGFLLGSIGVLLGSAALGFKLTQSRTDEKKVLIYGFLLMIASTIAAYFVLVAWVYDL</sequence>
<dbReference type="STRING" id="1802129.A3J04_03165"/>
<proteinExistence type="predicted"/>
<evidence type="ECO:0000313" key="3">
    <source>
        <dbReference type="Proteomes" id="UP000177954"/>
    </source>
</evidence>
<dbReference type="AlphaFoldDB" id="A0A1G2H2V3"/>
<organism evidence="2 3">
    <name type="scientific">Candidatus Ryanbacteria bacterium RIFCSPLOWO2_02_FULL_47_14</name>
    <dbReference type="NCBI Taxonomy" id="1802129"/>
    <lineage>
        <taxon>Bacteria</taxon>
        <taxon>Candidatus Ryaniibacteriota</taxon>
    </lineage>
</organism>